<keyword evidence="1" id="KW-0472">Membrane</keyword>
<organism evidence="2 3">
    <name type="scientific">Hydrogenovibrio crunogenus</name>
    <dbReference type="NCBI Taxonomy" id="39765"/>
    <lineage>
        <taxon>Bacteria</taxon>
        <taxon>Pseudomonadati</taxon>
        <taxon>Pseudomonadota</taxon>
        <taxon>Gammaproteobacteria</taxon>
        <taxon>Thiotrichales</taxon>
        <taxon>Piscirickettsiaceae</taxon>
        <taxon>Hydrogenovibrio</taxon>
    </lineage>
</organism>
<dbReference type="RefSeq" id="WP_135795851.1">
    <property type="nucleotide sequence ID" value="NZ_CP032096.1"/>
</dbReference>
<dbReference type="OrthoDB" id="282780at2"/>
<feature type="transmembrane region" description="Helical" evidence="1">
    <location>
        <begin position="181"/>
        <end position="200"/>
    </location>
</feature>
<keyword evidence="1" id="KW-1133">Transmembrane helix</keyword>
<evidence type="ECO:0000313" key="3">
    <source>
        <dbReference type="Proteomes" id="UP000296201"/>
    </source>
</evidence>
<name>A0A4V1C8V4_9GAMM</name>
<evidence type="ECO:0000313" key="2">
    <source>
        <dbReference type="EMBL" id="QBZ83214.1"/>
    </source>
</evidence>
<feature type="transmembrane region" description="Helical" evidence="1">
    <location>
        <begin position="155"/>
        <end position="175"/>
    </location>
</feature>
<reference evidence="2 3" key="1">
    <citation type="submission" date="2018-08" db="EMBL/GenBank/DDBJ databases">
        <title>Horizontal acquisition of hydrogen conversion ability and other habitat adaptations in Hydrogenovibrio crunogenus strains.</title>
        <authorList>
            <person name="Gonnella G."/>
            <person name="Adam N."/>
            <person name="Perner M."/>
        </authorList>
    </citation>
    <scope>NUCLEOTIDE SEQUENCE [LARGE SCALE GENOMIC DNA]</scope>
    <source>
        <strain evidence="2 3">SP-41</strain>
    </source>
</reference>
<dbReference type="GO" id="GO:0003746">
    <property type="term" value="F:translation elongation factor activity"/>
    <property type="evidence" value="ECO:0007669"/>
    <property type="project" value="UniProtKB-KW"/>
</dbReference>
<keyword evidence="2" id="KW-0648">Protein biosynthesis</keyword>
<accession>A0A4V1C8V4</accession>
<sequence length="245" mass="27559">MNNTLPDLPLALKSLFTGYIMVVGLGLLVAGGQILMTHGQADGKFGISVNDIVYSYYGDRTNSKLENKLNGSMKDKAPVEERTVLIKWARDGADHAEFKSTVKPIVEQRCAMCHGHKHMMMSLPDITQYDTLKELAQSDKGADITSLTRVSHIHLFGISFIFFFVGYIFSMAVGFNKWVKSILIFVPFAFLIVDVAAWWLTKLNPQFAWMVIIEGFGYSLAATVMLFTSLYQMWVLPYLKTESPH</sequence>
<feature type="transmembrane region" description="Helical" evidence="1">
    <location>
        <begin position="207"/>
        <end position="231"/>
    </location>
</feature>
<dbReference type="Proteomes" id="UP000296201">
    <property type="component" value="Chromosome"/>
</dbReference>
<gene>
    <name evidence="2" type="ORF">GHNINEIG_01262</name>
</gene>
<proteinExistence type="predicted"/>
<dbReference type="AlphaFoldDB" id="A0A4V1C8V4"/>
<keyword evidence="2" id="KW-0251">Elongation factor</keyword>
<dbReference type="EMBL" id="CP032096">
    <property type="protein sequence ID" value="QBZ83214.1"/>
    <property type="molecule type" value="Genomic_DNA"/>
</dbReference>
<keyword evidence="1" id="KW-0812">Transmembrane</keyword>
<feature type="transmembrane region" description="Helical" evidence="1">
    <location>
        <begin position="16"/>
        <end position="36"/>
    </location>
</feature>
<keyword evidence="3" id="KW-1185">Reference proteome</keyword>
<protein>
    <submittedName>
        <fullName evidence="2">Elongation factor 1-alpha</fullName>
    </submittedName>
</protein>
<evidence type="ECO:0000256" key="1">
    <source>
        <dbReference type="SAM" id="Phobius"/>
    </source>
</evidence>